<reference evidence="2 3" key="1">
    <citation type="submission" date="2022-08" db="EMBL/GenBank/DDBJ databases">
        <title>Lysinibacillus sequencing.</title>
        <authorList>
            <person name="Dunlap C."/>
        </authorList>
    </citation>
    <scope>NUCLEOTIDE SEQUENCE [LARGE SCALE GENOMIC DNA]</scope>
    <source>
        <strain evidence="2 3">PB211</strain>
    </source>
</reference>
<organism evidence="2 3">
    <name type="scientific">Lysinibacillus pinottii</name>
    <dbReference type="NCBI Taxonomy" id="2973932"/>
    <lineage>
        <taxon>Bacteria</taxon>
        <taxon>Bacillati</taxon>
        <taxon>Bacillota</taxon>
        <taxon>Bacilli</taxon>
        <taxon>Bacillales</taxon>
        <taxon>Bacillaceae</taxon>
        <taxon>Lysinibacillus</taxon>
    </lineage>
</organism>
<dbReference type="PIRSF" id="PIRSF031503">
    <property type="entry name" value="UCP031503_mp"/>
    <property type="match status" value="1"/>
</dbReference>
<dbReference type="PANTHER" id="PTHR41771">
    <property type="entry name" value="MEMBRANE PROTEIN-RELATED"/>
    <property type="match status" value="1"/>
</dbReference>
<keyword evidence="1" id="KW-0472">Membrane</keyword>
<keyword evidence="1" id="KW-1133">Transmembrane helix</keyword>
<dbReference type="EMBL" id="JANTOO010000009">
    <property type="protein sequence ID" value="MCS1395844.1"/>
    <property type="molecule type" value="Genomic_DNA"/>
</dbReference>
<dbReference type="InterPro" id="IPR014564">
    <property type="entry name" value="UCP031503_TM"/>
</dbReference>
<keyword evidence="3" id="KW-1185">Reference proteome</keyword>
<dbReference type="RefSeq" id="WP_012293706.1">
    <property type="nucleotide sequence ID" value="NZ_JANTOO010000009.1"/>
</dbReference>
<dbReference type="InterPro" id="IPR012507">
    <property type="entry name" value="YibE_F"/>
</dbReference>
<sequence>MNVIVVLAIILCLLMVVVGGKQGLRSFLSLFLNFAVLFVTIFLMTNPKNSPIILTFVACTVISCISLFYINKTNSKTITAFISTMVTIVVLLLFITFITKKAMIQGFGEESTEEISIFSLYIGVNFVQIGASVIIMSTIGAIMDVAISIATSMHEIFYRNPSISRKTLFTSGISIGRDILGTDTNTLFFAFFGGYLSLLIWFKDLSYSIGEIVNSKVFSAEMMTIFCAGIGIALIIPIASSVNAYYLVKTRQKKNSSLP</sequence>
<keyword evidence="1" id="KW-0812">Transmembrane</keyword>
<dbReference type="Pfam" id="PF07907">
    <property type="entry name" value="YibE_F"/>
    <property type="match status" value="1"/>
</dbReference>
<feature type="transmembrane region" description="Helical" evidence="1">
    <location>
        <begin position="29"/>
        <end position="45"/>
    </location>
</feature>
<feature type="transmembrane region" description="Helical" evidence="1">
    <location>
        <begin position="77"/>
        <end position="98"/>
    </location>
</feature>
<gene>
    <name evidence="2" type="ORF">NXZ79_07285</name>
</gene>
<dbReference type="PANTHER" id="PTHR41771:SF1">
    <property type="entry name" value="MEMBRANE PROTEIN"/>
    <property type="match status" value="1"/>
</dbReference>
<evidence type="ECO:0000313" key="3">
    <source>
        <dbReference type="Proteomes" id="UP001525021"/>
    </source>
</evidence>
<name>A0ABT2DLT1_9BACI</name>
<feature type="transmembrane region" description="Helical" evidence="1">
    <location>
        <begin position="52"/>
        <end position="71"/>
    </location>
</feature>
<accession>A0ABT2DLT1</accession>
<feature type="transmembrane region" description="Helical" evidence="1">
    <location>
        <begin position="179"/>
        <end position="202"/>
    </location>
</feature>
<dbReference type="Proteomes" id="UP001525021">
    <property type="component" value="Unassembled WGS sequence"/>
</dbReference>
<feature type="transmembrane region" description="Helical" evidence="1">
    <location>
        <begin position="222"/>
        <end position="248"/>
    </location>
</feature>
<evidence type="ECO:0000313" key="2">
    <source>
        <dbReference type="EMBL" id="MCS1395844.1"/>
    </source>
</evidence>
<evidence type="ECO:0000256" key="1">
    <source>
        <dbReference type="SAM" id="Phobius"/>
    </source>
</evidence>
<comment type="caution">
    <text evidence="2">The sequence shown here is derived from an EMBL/GenBank/DDBJ whole genome shotgun (WGS) entry which is preliminary data.</text>
</comment>
<protein>
    <submittedName>
        <fullName evidence="2">YibE/F family protein</fullName>
    </submittedName>
</protein>
<proteinExistence type="predicted"/>